<dbReference type="EMBL" id="CP014674">
    <property type="protein sequence ID" value="AOX17941.1"/>
    <property type="molecule type" value="Genomic_DNA"/>
</dbReference>
<dbReference type="GO" id="GO:0030001">
    <property type="term" value="P:metal ion transport"/>
    <property type="evidence" value="ECO:0007669"/>
    <property type="project" value="InterPro"/>
</dbReference>
<dbReference type="STRING" id="153496.A0U89_13315"/>
<dbReference type="KEGG" id="kba:A0U89_13315"/>
<dbReference type="InterPro" id="IPR006127">
    <property type="entry name" value="ZnuA-like"/>
</dbReference>
<dbReference type="OrthoDB" id="9793396at2"/>
<name>A0A1D8UWF0_9PROT</name>
<comment type="subcellular location">
    <subcellularLocation>
        <location evidence="1">Cell envelope</location>
    </subcellularLocation>
</comment>
<evidence type="ECO:0000313" key="6">
    <source>
        <dbReference type="Proteomes" id="UP000179145"/>
    </source>
</evidence>
<dbReference type="PANTHER" id="PTHR42953:SF1">
    <property type="entry name" value="METAL-BINDING PROTEIN HI_0362-RELATED"/>
    <property type="match status" value="1"/>
</dbReference>
<keyword evidence="3" id="KW-0479">Metal-binding</keyword>
<organism evidence="5 6">
    <name type="scientific">Kozakia baliensis</name>
    <dbReference type="NCBI Taxonomy" id="153496"/>
    <lineage>
        <taxon>Bacteria</taxon>
        <taxon>Pseudomonadati</taxon>
        <taxon>Pseudomonadota</taxon>
        <taxon>Alphaproteobacteria</taxon>
        <taxon>Acetobacterales</taxon>
        <taxon>Acetobacteraceae</taxon>
        <taxon>Kozakia</taxon>
    </lineage>
</organism>
<dbReference type="GO" id="GO:0046872">
    <property type="term" value="F:metal ion binding"/>
    <property type="evidence" value="ECO:0007669"/>
    <property type="project" value="UniProtKB-KW"/>
</dbReference>
<dbReference type="PANTHER" id="PTHR42953">
    <property type="entry name" value="HIGH-AFFINITY ZINC UPTAKE SYSTEM PROTEIN ZNUA-RELATED"/>
    <property type="match status" value="1"/>
</dbReference>
<keyword evidence="2" id="KW-0813">Transport</keyword>
<dbReference type="Pfam" id="PF01297">
    <property type="entry name" value="ZnuA"/>
    <property type="match status" value="1"/>
</dbReference>
<dbReference type="InterPro" id="IPR050492">
    <property type="entry name" value="Bact_metal-bind_prot9"/>
</dbReference>
<dbReference type="AlphaFoldDB" id="A0A1D8UWF0"/>
<evidence type="ECO:0000313" key="5">
    <source>
        <dbReference type="EMBL" id="AOX17941.1"/>
    </source>
</evidence>
<evidence type="ECO:0000256" key="1">
    <source>
        <dbReference type="ARBA" id="ARBA00004196"/>
    </source>
</evidence>
<protein>
    <submittedName>
        <fullName evidence="5">Uncharacterized protein</fullName>
    </submittedName>
</protein>
<proteinExistence type="predicted"/>
<dbReference type="Gene3D" id="3.40.50.1980">
    <property type="entry name" value="Nitrogenase molybdenum iron protein domain"/>
    <property type="match status" value="2"/>
</dbReference>
<accession>A0A1D8UWF0</accession>
<evidence type="ECO:0000256" key="4">
    <source>
        <dbReference type="ARBA" id="ARBA00022729"/>
    </source>
</evidence>
<evidence type="ECO:0000256" key="3">
    <source>
        <dbReference type="ARBA" id="ARBA00022723"/>
    </source>
</evidence>
<keyword evidence="4" id="KW-0732">Signal</keyword>
<reference evidence="5 6" key="1">
    <citation type="journal article" date="2016" name="Microb. Cell Fact.">
        <title>Dissection of exopolysaccharide biosynthesis in Kozakia baliensis.</title>
        <authorList>
            <person name="Brandt J.U."/>
            <person name="Jakob F."/>
            <person name="Behr J."/>
            <person name="Geissler A.J."/>
            <person name="Vogel R.F."/>
        </authorList>
    </citation>
    <scope>NUCLEOTIDE SEQUENCE [LARGE SCALE GENOMIC DNA]</scope>
    <source>
        <strain evidence="5 6">DSM 14400</strain>
    </source>
</reference>
<dbReference type="RefSeq" id="WP_083278468.1">
    <property type="nucleotide sequence ID" value="NZ_BJVW01000005.1"/>
</dbReference>
<dbReference type="Proteomes" id="UP000179145">
    <property type="component" value="Chromosome"/>
</dbReference>
<gene>
    <name evidence="5" type="ORF">A0U89_13315</name>
</gene>
<dbReference type="eggNOG" id="COG0803">
    <property type="taxonomic scope" value="Bacteria"/>
</dbReference>
<dbReference type="GO" id="GO:0030313">
    <property type="term" value="C:cell envelope"/>
    <property type="evidence" value="ECO:0007669"/>
    <property type="project" value="UniProtKB-SubCell"/>
</dbReference>
<sequence>MRRSLLVLLALCAASFPIPLHAAPLRVVCAEAVWCNIAQQLGGETVHTDSILTSRQIDPHDFQVSPETARRVAQADIVVENGAEYDSWVDSLLDGQENPSRDVINIGQTASWRPGDNPHLFDDVRAVRLYAERLTDILKQRLPDKKAELDTQAAAFAHDLDKLQARLSTLRFQFNGVDVAASEPIGGPLFKALGISVTDPDFALAIMNHNEPSPEAVANLEDTLRHHDVRALIINPVVSDPAVDRLIELAQHVGVPVLPLMEMLPADQNWQDWLNARIDAIAQALRPS</sequence>
<keyword evidence="6" id="KW-1185">Reference proteome</keyword>
<dbReference type="SUPFAM" id="SSF53807">
    <property type="entry name" value="Helical backbone' metal receptor"/>
    <property type="match status" value="1"/>
</dbReference>
<evidence type="ECO:0000256" key="2">
    <source>
        <dbReference type="ARBA" id="ARBA00022448"/>
    </source>
</evidence>